<dbReference type="RefSeq" id="WP_176861367.1">
    <property type="nucleotide sequence ID" value="NZ_JABXWT010000001.1"/>
</dbReference>
<comment type="caution">
    <text evidence="1">The sequence shown here is derived from an EMBL/GenBank/DDBJ whole genome shotgun (WGS) entry which is preliminary data.</text>
</comment>
<reference evidence="1 2" key="1">
    <citation type="submission" date="2020-06" db="EMBL/GenBank/DDBJ databases">
        <authorList>
            <person name="Cao W.R."/>
        </authorList>
    </citation>
    <scope>NUCLEOTIDE SEQUENCE [LARGE SCALE GENOMIC DNA]</scope>
    <source>
        <strain evidence="1 2">B1Z28</strain>
    </source>
</reference>
<accession>A0ABX2PJU8</accession>
<evidence type="ECO:0000313" key="1">
    <source>
        <dbReference type="EMBL" id="NVO54371.1"/>
    </source>
</evidence>
<keyword evidence="2" id="KW-1185">Reference proteome</keyword>
<dbReference type="EMBL" id="JABXWT010000001">
    <property type="protein sequence ID" value="NVO54371.1"/>
    <property type="molecule type" value="Genomic_DNA"/>
</dbReference>
<proteinExistence type="predicted"/>
<gene>
    <name evidence="1" type="ORF">HW561_01030</name>
</gene>
<name>A0ABX2PJU8_9RHOB</name>
<dbReference type="Proteomes" id="UP000630805">
    <property type="component" value="Unassembled WGS sequence"/>
</dbReference>
<organism evidence="1 2">
    <name type="scientific">Ruegeria haliotis</name>
    <dbReference type="NCBI Taxonomy" id="2747601"/>
    <lineage>
        <taxon>Bacteria</taxon>
        <taxon>Pseudomonadati</taxon>
        <taxon>Pseudomonadota</taxon>
        <taxon>Alphaproteobacteria</taxon>
        <taxon>Rhodobacterales</taxon>
        <taxon>Roseobacteraceae</taxon>
        <taxon>Ruegeria</taxon>
    </lineage>
</organism>
<sequence>MSDNPGSGAAEKPLEYSLASTLPPKLGNLTVIRYQTRLGAQIVLDAANTQHTPGVEDTIEDKERALHFRNPI</sequence>
<evidence type="ECO:0000313" key="2">
    <source>
        <dbReference type="Proteomes" id="UP000630805"/>
    </source>
</evidence>
<protein>
    <submittedName>
        <fullName evidence="1">Uncharacterized protein</fullName>
    </submittedName>
</protein>